<gene>
    <name evidence="6" type="ORF">KP79_PYT01185</name>
</gene>
<dbReference type="GO" id="GO:0005525">
    <property type="term" value="F:GTP binding"/>
    <property type="evidence" value="ECO:0007669"/>
    <property type="project" value="UniProtKB-KW"/>
</dbReference>
<keyword evidence="4" id="KW-0175">Coiled coil</keyword>
<dbReference type="Gene3D" id="3.40.50.300">
    <property type="entry name" value="P-loop containing nucleotide triphosphate hydrolases"/>
    <property type="match status" value="1"/>
</dbReference>
<dbReference type="AlphaFoldDB" id="A0A210QIA3"/>
<keyword evidence="3" id="KW-0342">GTP-binding</keyword>
<evidence type="ECO:0000256" key="3">
    <source>
        <dbReference type="ARBA" id="ARBA00023134"/>
    </source>
</evidence>
<dbReference type="SUPFAM" id="SSF52540">
    <property type="entry name" value="P-loop containing nucleoside triphosphate hydrolases"/>
    <property type="match status" value="1"/>
</dbReference>
<dbReference type="CDD" id="cd01852">
    <property type="entry name" value="AIG1"/>
    <property type="match status" value="1"/>
</dbReference>
<dbReference type="InterPro" id="IPR027417">
    <property type="entry name" value="P-loop_NTPase"/>
</dbReference>
<evidence type="ECO:0000313" key="7">
    <source>
        <dbReference type="Proteomes" id="UP000242188"/>
    </source>
</evidence>
<name>A0A210QIA3_MIZYE</name>
<feature type="coiled-coil region" evidence="4">
    <location>
        <begin position="360"/>
        <end position="416"/>
    </location>
</feature>
<proteinExistence type="inferred from homology"/>
<dbReference type="Pfam" id="PF04548">
    <property type="entry name" value="AIG1"/>
    <property type="match status" value="1"/>
</dbReference>
<keyword evidence="2" id="KW-0547">Nucleotide-binding</keyword>
<dbReference type="FunFam" id="3.40.50.300:FF:000366">
    <property type="entry name" value="GTPase, IMAP family member 2"/>
    <property type="match status" value="1"/>
</dbReference>
<comment type="similarity">
    <text evidence="1">Belongs to the TRAFAC class TrmE-Era-EngA-EngB-Septin-like GTPase superfamily. AIG1/Toc34/Toc159-like paraseptin GTPase family. IAN subfamily.</text>
</comment>
<evidence type="ECO:0000256" key="4">
    <source>
        <dbReference type="SAM" id="Coils"/>
    </source>
</evidence>
<feature type="domain" description="AIG1-type G" evidence="5">
    <location>
        <begin position="63"/>
        <end position="267"/>
    </location>
</feature>
<protein>
    <submittedName>
        <fullName evidence="6">GTPase IMAP family member 7</fullName>
    </submittedName>
</protein>
<dbReference type="InterPro" id="IPR045058">
    <property type="entry name" value="GIMA/IAN/Toc"/>
</dbReference>
<dbReference type="PROSITE" id="PS51720">
    <property type="entry name" value="G_AIG1"/>
    <property type="match status" value="1"/>
</dbReference>
<comment type="caution">
    <text evidence="6">The sequence shown here is derived from an EMBL/GenBank/DDBJ whole genome shotgun (WGS) entry which is preliminary data.</text>
</comment>
<sequence length="453" mass="52731">MEPEYHNVSIECPATRQYDDPKWECEECEYLCSSDAVLCEGCFAIRHQQKVNPVVKLNQREVEQETRLILIGKTGTGKSATGNTLLGKEAFRSQMSCGSVTKVCRMGTSTRFGRTLSVVDTPGLFDTGLNNDSITMEILKCVGMSAPGPHAILLVVGITRFTKEERDAVRMLQHAFGEEMNKYLIVIFTRKDELDRCRKTKYHLFNEAPPELTAILKSCDFRFLTFNNCAEDTEAEHQVHELLKIVDKMVNENNGKCYDSSIFKETEQVLKDRENEIKKQYEHAAGEELSKYRNRLREKYKPQLDSNQMLQQTFHKELEQHKNFRDNANKFLENLPKGRDLNLQGPATHRSPMLSSSSSSDELHERMLGCEKKLRELQSQEKDMIVSMKMTFLAREQEIKQKLNKMKQEVRHTVRKEIEDEDRSFLRRIWTKMVQSGKDFVDRFERIFRSREK</sequence>
<dbReference type="PANTHER" id="PTHR10903:SF184">
    <property type="entry name" value="GTP-BINDING PROTEIN A"/>
    <property type="match status" value="1"/>
</dbReference>
<reference evidence="6 7" key="1">
    <citation type="journal article" date="2017" name="Nat. Ecol. Evol.">
        <title>Scallop genome provides insights into evolution of bilaterian karyotype and development.</title>
        <authorList>
            <person name="Wang S."/>
            <person name="Zhang J."/>
            <person name="Jiao W."/>
            <person name="Li J."/>
            <person name="Xun X."/>
            <person name="Sun Y."/>
            <person name="Guo X."/>
            <person name="Huan P."/>
            <person name="Dong B."/>
            <person name="Zhang L."/>
            <person name="Hu X."/>
            <person name="Sun X."/>
            <person name="Wang J."/>
            <person name="Zhao C."/>
            <person name="Wang Y."/>
            <person name="Wang D."/>
            <person name="Huang X."/>
            <person name="Wang R."/>
            <person name="Lv J."/>
            <person name="Li Y."/>
            <person name="Zhang Z."/>
            <person name="Liu B."/>
            <person name="Lu W."/>
            <person name="Hui Y."/>
            <person name="Liang J."/>
            <person name="Zhou Z."/>
            <person name="Hou R."/>
            <person name="Li X."/>
            <person name="Liu Y."/>
            <person name="Li H."/>
            <person name="Ning X."/>
            <person name="Lin Y."/>
            <person name="Zhao L."/>
            <person name="Xing Q."/>
            <person name="Dou J."/>
            <person name="Li Y."/>
            <person name="Mao J."/>
            <person name="Guo H."/>
            <person name="Dou H."/>
            <person name="Li T."/>
            <person name="Mu C."/>
            <person name="Jiang W."/>
            <person name="Fu Q."/>
            <person name="Fu X."/>
            <person name="Miao Y."/>
            <person name="Liu J."/>
            <person name="Yu Q."/>
            <person name="Li R."/>
            <person name="Liao H."/>
            <person name="Li X."/>
            <person name="Kong Y."/>
            <person name="Jiang Z."/>
            <person name="Chourrout D."/>
            <person name="Li R."/>
            <person name="Bao Z."/>
        </authorList>
    </citation>
    <scope>NUCLEOTIDE SEQUENCE [LARGE SCALE GENOMIC DNA]</scope>
    <source>
        <strain evidence="6 7">PY_sf001</strain>
    </source>
</reference>
<evidence type="ECO:0000259" key="5">
    <source>
        <dbReference type="PROSITE" id="PS51720"/>
    </source>
</evidence>
<evidence type="ECO:0000256" key="1">
    <source>
        <dbReference type="ARBA" id="ARBA00008535"/>
    </source>
</evidence>
<evidence type="ECO:0000313" key="6">
    <source>
        <dbReference type="EMBL" id="OWF48493.1"/>
    </source>
</evidence>
<dbReference type="InterPro" id="IPR006703">
    <property type="entry name" value="G_AIG1"/>
</dbReference>
<dbReference type="PANTHER" id="PTHR10903">
    <property type="entry name" value="GTPASE, IMAP FAMILY MEMBER-RELATED"/>
    <property type="match status" value="1"/>
</dbReference>
<dbReference type="EMBL" id="NEDP02003527">
    <property type="protein sequence ID" value="OWF48493.1"/>
    <property type="molecule type" value="Genomic_DNA"/>
</dbReference>
<dbReference type="Proteomes" id="UP000242188">
    <property type="component" value="Unassembled WGS sequence"/>
</dbReference>
<keyword evidence="7" id="KW-1185">Reference proteome</keyword>
<accession>A0A210QIA3</accession>
<dbReference type="OrthoDB" id="431287at2759"/>
<organism evidence="6 7">
    <name type="scientific">Mizuhopecten yessoensis</name>
    <name type="common">Japanese scallop</name>
    <name type="synonym">Patinopecten yessoensis</name>
    <dbReference type="NCBI Taxonomy" id="6573"/>
    <lineage>
        <taxon>Eukaryota</taxon>
        <taxon>Metazoa</taxon>
        <taxon>Spiralia</taxon>
        <taxon>Lophotrochozoa</taxon>
        <taxon>Mollusca</taxon>
        <taxon>Bivalvia</taxon>
        <taxon>Autobranchia</taxon>
        <taxon>Pteriomorphia</taxon>
        <taxon>Pectinida</taxon>
        <taxon>Pectinoidea</taxon>
        <taxon>Pectinidae</taxon>
        <taxon>Mizuhopecten</taxon>
    </lineage>
</organism>
<evidence type="ECO:0000256" key="2">
    <source>
        <dbReference type="ARBA" id="ARBA00022741"/>
    </source>
</evidence>
<dbReference type="STRING" id="6573.A0A210QIA3"/>